<name>A0ABU6SEK0_9FABA</name>
<sequence length="250" mass="28843">MHKHQPTFSDWTKRDPQPHQAQQAHQGHVSVMFWAAQNVTPQQAPKLKPSLSKVTFGPSSRLGPNLSRAIARVRQRHFRDSPRDLCGPTKDACGRTVAAIRKEHQNPEDYVHKWLCMESICATCRFHISLVPSEAYWTTTKCLKTYPPIIKRPIGRSKVHARKKDSVESPKLRKDFGHQGNKDKQILEFDPEIEQTLRKLRKQAKLQKQPHKISFEEVLEEFRLIWLTKEISETPWENSLVPLLLAVAVA</sequence>
<comment type="caution">
    <text evidence="2">The sequence shown here is derived from an EMBL/GenBank/DDBJ whole genome shotgun (WGS) entry which is preliminary data.</text>
</comment>
<organism evidence="2 3">
    <name type="scientific">Stylosanthes scabra</name>
    <dbReference type="NCBI Taxonomy" id="79078"/>
    <lineage>
        <taxon>Eukaryota</taxon>
        <taxon>Viridiplantae</taxon>
        <taxon>Streptophyta</taxon>
        <taxon>Embryophyta</taxon>
        <taxon>Tracheophyta</taxon>
        <taxon>Spermatophyta</taxon>
        <taxon>Magnoliopsida</taxon>
        <taxon>eudicotyledons</taxon>
        <taxon>Gunneridae</taxon>
        <taxon>Pentapetalae</taxon>
        <taxon>rosids</taxon>
        <taxon>fabids</taxon>
        <taxon>Fabales</taxon>
        <taxon>Fabaceae</taxon>
        <taxon>Papilionoideae</taxon>
        <taxon>50 kb inversion clade</taxon>
        <taxon>dalbergioids sensu lato</taxon>
        <taxon>Dalbergieae</taxon>
        <taxon>Pterocarpus clade</taxon>
        <taxon>Stylosanthes</taxon>
    </lineage>
</organism>
<evidence type="ECO:0000256" key="1">
    <source>
        <dbReference type="SAM" id="MobiDB-lite"/>
    </source>
</evidence>
<keyword evidence="3" id="KW-1185">Reference proteome</keyword>
<reference evidence="2 3" key="1">
    <citation type="journal article" date="2023" name="Plants (Basel)">
        <title>Bridging the Gap: Combining Genomics and Transcriptomics Approaches to Understand Stylosanthes scabra, an Orphan Legume from the Brazilian Caatinga.</title>
        <authorList>
            <person name="Ferreira-Neto J.R.C."/>
            <person name="da Silva M.D."/>
            <person name="Binneck E."/>
            <person name="de Melo N.F."/>
            <person name="da Silva R.H."/>
            <person name="de Melo A.L.T.M."/>
            <person name="Pandolfi V."/>
            <person name="Bustamante F.O."/>
            <person name="Brasileiro-Vidal A.C."/>
            <person name="Benko-Iseppon A.M."/>
        </authorList>
    </citation>
    <scope>NUCLEOTIDE SEQUENCE [LARGE SCALE GENOMIC DNA]</scope>
    <source>
        <tissue evidence="2">Leaves</tissue>
    </source>
</reference>
<protein>
    <recommendedName>
        <fullName evidence="4">Chromo domain-containing protein</fullName>
    </recommendedName>
</protein>
<dbReference type="Proteomes" id="UP001341840">
    <property type="component" value="Unassembled WGS sequence"/>
</dbReference>
<evidence type="ECO:0000313" key="3">
    <source>
        <dbReference type="Proteomes" id="UP001341840"/>
    </source>
</evidence>
<proteinExistence type="predicted"/>
<evidence type="ECO:0000313" key="2">
    <source>
        <dbReference type="EMBL" id="MED6134830.1"/>
    </source>
</evidence>
<evidence type="ECO:0008006" key="4">
    <source>
        <dbReference type="Google" id="ProtNLM"/>
    </source>
</evidence>
<accession>A0ABU6SEK0</accession>
<gene>
    <name evidence="2" type="ORF">PIB30_040611</name>
</gene>
<feature type="compositionally biased region" description="Polar residues" evidence="1">
    <location>
        <begin position="1"/>
        <end position="10"/>
    </location>
</feature>
<feature type="region of interest" description="Disordered" evidence="1">
    <location>
        <begin position="1"/>
        <end position="26"/>
    </location>
</feature>
<dbReference type="EMBL" id="JASCZI010060635">
    <property type="protein sequence ID" value="MED6134830.1"/>
    <property type="molecule type" value="Genomic_DNA"/>
</dbReference>